<proteinExistence type="predicted"/>
<name>A0A562I1W0_9GAMM</name>
<dbReference type="EMBL" id="VLKG01000006">
    <property type="protein sequence ID" value="TWH65029.1"/>
    <property type="molecule type" value="Genomic_DNA"/>
</dbReference>
<dbReference type="RefSeq" id="WP_144571672.1">
    <property type="nucleotide sequence ID" value="NZ_VLKG01000006.1"/>
</dbReference>
<evidence type="ECO:0000313" key="1">
    <source>
        <dbReference type="EMBL" id="TWH65029.1"/>
    </source>
</evidence>
<accession>A0A562I1W0</accession>
<protein>
    <submittedName>
        <fullName evidence="1">Uncharacterized protein DUF4892</fullName>
    </submittedName>
</protein>
<evidence type="ECO:0000313" key="2">
    <source>
        <dbReference type="Proteomes" id="UP000319627"/>
    </source>
</evidence>
<reference evidence="1 2" key="1">
    <citation type="submission" date="2019-07" db="EMBL/GenBank/DDBJ databases">
        <title>Genomic Encyclopedia of Type Strains, Phase I: the one thousand microbial genomes (KMG-I) project.</title>
        <authorList>
            <person name="Kyrpides N."/>
        </authorList>
    </citation>
    <scope>NUCLEOTIDE SEQUENCE [LARGE SCALE GENOMIC DNA]</scope>
    <source>
        <strain evidence="1 2">DSM 375</strain>
    </source>
</reference>
<dbReference type="Proteomes" id="UP000319627">
    <property type="component" value="Unassembled WGS sequence"/>
</dbReference>
<gene>
    <name evidence="1" type="ORF">LX59_01971</name>
</gene>
<organism evidence="1 2">
    <name type="scientific">Azomonas agilis</name>
    <dbReference type="NCBI Taxonomy" id="116849"/>
    <lineage>
        <taxon>Bacteria</taxon>
        <taxon>Pseudomonadati</taxon>
        <taxon>Pseudomonadota</taxon>
        <taxon>Gammaproteobacteria</taxon>
        <taxon>Pseudomonadales</taxon>
        <taxon>Pseudomonadaceae</taxon>
        <taxon>Azomonas</taxon>
    </lineage>
</organism>
<keyword evidence="2" id="KW-1185">Reference proteome</keyword>
<dbReference type="InterPro" id="IPR032608">
    <property type="entry name" value="DUF4892"/>
</dbReference>
<dbReference type="PROSITE" id="PS51257">
    <property type="entry name" value="PROKAR_LIPOPROTEIN"/>
    <property type="match status" value="1"/>
</dbReference>
<comment type="caution">
    <text evidence="1">The sequence shown here is derived from an EMBL/GenBank/DDBJ whole genome shotgun (WGS) entry which is preliminary data.</text>
</comment>
<dbReference type="OrthoDB" id="5741786at2"/>
<sequence>MFRTLAHITSYLNAQPLLSPMILLVFLSGVSCVQAEPVAMPAASVLTWQRYADAQLVEQEQASVTHRVYPMGLLRRISGRLRLEEQASISGEQSIALYQLPAWHTELEAFELARQNLLDQGAVLLFWCQGSDCGASDLWANLIFKRSSLYGLERQQAYLLARLPQSSTLVAVYAATRGTGQALLYIEQLEAADSIEYLLPTADTLLRQLRQQGFLSLPSLPEIPDPAWVQRLARLVRLDSRLYLKIEGQAAESWYKALEPIGGIARRLEWQNTADQGLYLRFRE</sequence>
<dbReference type="AlphaFoldDB" id="A0A562I1W0"/>
<dbReference type="Pfam" id="PF16234">
    <property type="entry name" value="DUF4892"/>
    <property type="match status" value="1"/>
</dbReference>